<dbReference type="InterPro" id="IPR000210">
    <property type="entry name" value="BTB/POZ_dom"/>
</dbReference>
<dbReference type="Gene3D" id="3.30.710.10">
    <property type="entry name" value="Potassium Channel Kv1.1, Chain A"/>
    <property type="match status" value="1"/>
</dbReference>
<reference evidence="4" key="1">
    <citation type="submission" date="2019-06" db="EMBL/GenBank/DDBJ databases">
        <title>Draft genome sequence of the griseofulvin-producing fungus Xylaria cubensis strain G536.</title>
        <authorList>
            <person name="Mead M.E."/>
            <person name="Raja H.A."/>
            <person name="Steenwyk J.L."/>
            <person name="Knowles S.L."/>
            <person name="Oberlies N.H."/>
            <person name="Rokas A."/>
        </authorList>
    </citation>
    <scope>NUCLEOTIDE SEQUENCE [LARGE SCALE GENOMIC DNA]</scope>
    <source>
        <strain evidence="4">G536</strain>
    </source>
</reference>
<dbReference type="SUPFAM" id="SSF54695">
    <property type="entry name" value="POZ domain"/>
    <property type="match status" value="1"/>
</dbReference>
<dbReference type="AlphaFoldDB" id="A0A553IAB7"/>
<feature type="region of interest" description="Disordered" evidence="1">
    <location>
        <begin position="88"/>
        <end position="116"/>
    </location>
</feature>
<dbReference type="SMART" id="SM00225">
    <property type="entry name" value="BTB"/>
    <property type="match status" value="1"/>
</dbReference>
<feature type="domain" description="BTB" evidence="2">
    <location>
        <begin position="19"/>
        <end position="85"/>
    </location>
</feature>
<sequence>MAEGSLPLETRLLNIKDFSDFTLACHGKKFGLHKAILCSQSSVMANTLRGHSEEATAEVLHVPFDIESVKRLLEFMYTGDYQLSPDPSLELLSSGESDDSDTEVDTGNIKPGLSNGTQELGIPITVSERLTCHTRMDSIASYYDIPALSALSRSKVDDILVHEWSSDAFCDLIQESLDSTSDQVYHQMLAAKAVDHADELAERHMFEKGGVAERLAPYMLPILLTSLKAAEARRQELTSSLCLEKTKLEEEDQKSANRLKALEANKRGLVLGYSDI</sequence>
<organism evidence="3 4">
    <name type="scientific">Xylaria flabelliformis</name>
    <dbReference type="NCBI Taxonomy" id="2512241"/>
    <lineage>
        <taxon>Eukaryota</taxon>
        <taxon>Fungi</taxon>
        <taxon>Dikarya</taxon>
        <taxon>Ascomycota</taxon>
        <taxon>Pezizomycotina</taxon>
        <taxon>Sordariomycetes</taxon>
        <taxon>Xylariomycetidae</taxon>
        <taxon>Xylariales</taxon>
        <taxon>Xylariaceae</taxon>
        <taxon>Xylaria</taxon>
    </lineage>
</organism>
<dbReference type="EMBL" id="VFLP01000007">
    <property type="protein sequence ID" value="TRX97134.1"/>
    <property type="molecule type" value="Genomic_DNA"/>
</dbReference>
<dbReference type="OrthoDB" id="1022638at2759"/>
<dbReference type="InterPro" id="IPR011333">
    <property type="entry name" value="SKP1/BTB/POZ_sf"/>
</dbReference>
<comment type="caution">
    <text evidence="3">The sequence shown here is derived from an EMBL/GenBank/DDBJ whole genome shotgun (WGS) entry which is preliminary data.</text>
</comment>
<dbReference type="PANTHER" id="PTHR47843:SF5">
    <property type="entry name" value="BTB_POZ DOMAIN PROTEIN"/>
    <property type="match status" value="1"/>
</dbReference>
<dbReference type="CDD" id="cd18186">
    <property type="entry name" value="BTB_POZ_ZBTB_KLHL-like"/>
    <property type="match status" value="1"/>
</dbReference>
<keyword evidence="4" id="KW-1185">Reference proteome</keyword>
<proteinExistence type="predicted"/>
<gene>
    <name evidence="3" type="ORF">FHL15_001928</name>
</gene>
<evidence type="ECO:0000256" key="1">
    <source>
        <dbReference type="SAM" id="MobiDB-lite"/>
    </source>
</evidence>
<evidence type="ECO:0000313" key="4">
    <source>
        <dbReference type="Proteomes" id="UP000319160"/>
    </source>
</evidence>
<evidence type="ECO:0000313" key="3">
    <source>
        <dbReference type="EMBL" id="TRX97134.1"/>
    </source>
</evidence>
<protein>
    <recommendedName>
        <fullName evidence="2">BTB domain-containing protein</fullName>
    </recommendedName>
</protein>
<dbReference type="PROSITE" id="PS50097">
    <property type="entry name" value="BTB"/>
    <property type="match status" value="1"/>
</dbReference>
<name>A0A553IAB7_9PEZI</name>
<dbReference type="Pfam" id="PF00651">
    <property type="entry name" value="BTB"/>
    <property type="match status" value="1"/>
</dbReference>
<dbReference type="STRING" id="2512241.A0A553IAB7"/>
<accession>A0A553IAB7</accession>
<evidence type="ECO:0000259" key="2">
    <source>
        <dbReference type="PROSITE" id="PS50097"/>
    </source>
</evidence>
<dbReference type="Proteomes" id="UP000319160">
    <property type="component" value="Unassembled WGS sequence"/>
</dbReference>
<dbReference type="PANTHER" id="PTHR47843">
    <property type="entry name" value="BTB DOMAIN-CONTAINING PROTEIN-RELATED"/>
    <property type="match status" value="1"/>
</dbReference>